<feature type="domain" description="Fimbrial adhesin MrpH C-terminal" evidence="2">
    <location>
        <begin position="167"/>
        <end position="274"/>
    </location>
</feature>
<evidence type="ECO:0000256" key="1">
    <source>
        <dbReference type="SAM" id="SignalP"/>
    </source>
</evidence>
<dbReference type="InterPro" id="IPR057010">
    <property type="entry name" value="MrpH_C"/>
</dbReference>
<sequence>MNKSFVSALGTIVASLLLIGAAPLARAYSITTTNSKYESGGVRYYFEVRNWTTGDTGYSPCVSSDLQLTTCHIFLGLRLPGSMLSVGKDYEWRFPIRRGSSNLGQLLSDLQGQGFSIPFSGSILVPSESASNDLCVGFGSARTGVNIAGGIGYFGPCISVATATVDCKITGNTTIDHKSLADNALDGAKASTQLYLHCQGVTTVTVSTSRSNYNGVMLRKDGSLYSKLTINGKDAFTGINVQVSGGQFSPLSITSTLKSNGTVAPGGFSASSVITVSPL</sequence>
<reference evidence="3 4" key="1">
    <citation type="submission" date="2024-01" db="EMBL/GenBank/DDBJ databases">
        <title>Unpublished Manusciprt.</title>
        <authorList>
            <person name="Duman M."/>
            <person name="Valdes E.G."/>
            <person name="Ajmi N."/>
            <person name="Altun S."/>
            <person name="Saticioglu I.B."/>
        </authorList>
    </citation>
    <scope>NUCLEOTIDE SEQUENCE [LARGE SCALE GENOMIC DNA]</scope>
    <source>
        <strain evidence="3 4">120P</strain>
    </source>
</reference>
<evidence type="ECO:0000259" key="2">
    <source>
        <dbReference type="Pfam" id="PF24223"/>
    </source>
</evidence>
<dbReference type="Pfam" id="PF24223">
    <property type="entry name" value="MrpH_C"/>
    <property type="match status" value="1"/>
</dbReference>
<comment type="caution">
    <text evidence="3">The sequence shown here is derived from an EMBL/GenBank/DDBJ whole genome shotgun (WGS) entry which is preliminary data.</text>
</comment>
<protein>
    <recommendedName>
        <fullName evidence="2">Fimbrial adhesin MrpH C-terminal domain-containing protein</fullName>
    </recommendedName>
</protein>
<dbReference type="GO" id="GO:0007155">
    <property type="term" value="P:cell adhesion"/>
    <property type="evidence" value="ECO:0007669"/>
    <property type="project" value="InterPro"/>
</dbReference>
<keyword evidence="4" id="KW-1185">Reference proteome</keyword>
<accession>A0AB35X1H8</accession>
<dbReference type="RefSeq" id="WP_136476969.1">
    <property type="nucleotide sequence ID" value="NZ_JAZDCU010000017.1"/>
</dbReference>
<evidence type="ECO:0000313" key="4">
    <source>
        <dbReference type="Proteomes" id="UP001307839"/>
    </source>
</evidence>
<dbReference type="EMBL" id="JAZDQP010000018">
    <property type="protein sequence ID" value="MEE1869166.1"/>
    <property type="molecule type" value="Genomic_DNA"/>
</dbReference>
<dbReference type="GO" id="GO:0009289">
    <property type="term" value="C:pilus"/>
    <property type="evidence" value="ECO:0007669"/>
    <property type="project" value="InterPro"/>
</dbReference>
<evidence type="ECO:0000313" key="3">
    <source>
        <dbReference type="EMBL" id="MEE1869166.1"/>
    </source>
</evidence>
<dbReference type="InterPro" id="IPR036937">
    <property type="entry name" value="Adhesion_dom_fimbrial_sf"/>
</dbReference>
<gene>
    <name evidence="3" type="ORF">V0R53_22530</name>
</gene>
<name>A0AB35X1H8_9PSED</name>
<dbReference type="Gene3D" id="2.60.40.1090">
    <property type="entry name" value="Fimbrial-type adhesion domain"/>
    <property type="match status" value="1"/>
</dbReference>
<proteinExistence type="predicted"/>
<dbReference type="AlphaFoldDB" id="A0AB35X1H8"/>
<organism evidence="3 4">
    <name type="scientific">Pseudomonas auratipiscis</name>
    <dbReference type="NCBI Taxonomy" id="3115853"/>
    <lineage>
        <taxon>Bacteria</taxon>
        <taxon>Pseudomonadati</taxon>
        <taxon>Pseudomonadota</taxon>
        <taxon>Gammaproteobacteria</taxon>
        <taxon>Pseudomonadales</taxon>
        <taxon>Pseudomonadaceae</taxon>
        <taxon>Pseudomonas</taxon>
    </lineage>
</organism>
<feature type="signal peptide" evidence="1">
    <location>
        <begin position="1"/>
        <end position="27"/>
    </location>
</feature>
<keyword evidence="1" id="KW-0732">Signal</keyword>
<dbReference type="Proteomes" id="UP001307839">
    <property type="component" value="Unassembled WGS sequence"/>
</dbReference>
<feature type="chain" id="PRO_5044212623" description="Fimbrial adhesin MrpH C-terminal domain-containing protein" evidence="1">
    <location>
        <begin position="28"/>
        <end position="279"/>
    </location>
</feature>